<evidence type="ECO:0000313" key="2">
    <source>
        <dbReference type="Proteomes" id="UP001163046"/>
    </source>
</evidence>
<dbReference type="Pfam" id="PF13365">
    <property type="entry name" value="Trypsin_2"/>
    <property type="match status" value="1"/>
</dbReference>
<sequence>MDPKVIEWEEEKEEEAAGGKLKSGCEKLKKNSNYHDRMMPVENVLRIMDVLDVDDIVKQYPSALTKDDAVLLKDRRRLINFKRVTDAVVKLRVKKTGGNKKTARIRPSHRNDIFEFAVLTNFHNVKQENAIATKTDEQLVNACDIEVIFFYDSEECFREKGVTCGVSEISRLCSIDLRNNTVLAEVAERLDFAILYIRRPNKQHKMDILSKLKPLLFDETVRVNRAVASLTRLCIIGHPHGAYKHIAFGELMSDTNGLWREWETTGSRKCIEHRVATCPGSSGSPVIMMAINKEDDIMNTGLPFFQFPSFSR</sequence>
<gene>
    <name evidence="1" type="ORF">OS493_031533</name>
</gene>
<protein>
    <submittedName>
        <fullName evidence="1">Uncharacterized protein</fullName>
    </submittedName>
</protein>
<organism evidence="1 2">
    <name type="scientific">Desmophyllum pertusum</name>
    <dbReference type="NCBI Taxonomy" id="174260"/>
    <lineage>
        <taxon>Eukaryota</taxon>
        <taxon>Metazoa</taxon>
        <taxon>Cnidaria</taxon>
        <taxon>Anthozoa</taxon>
        <taxon>Hexacorallia</taxon>
        <taxon>Scleractinia</taxon>
        <taxon>Caryophylliina</taxon>
        <taxon>Caryophylliidae</taxon>
        <taxon>Desmophyllum</taxon>
    </lineage>
</organism>
<proteinExistence type="predicted"/>
<dbReference type="EMBL" id="MU826386">
    <property type="protein sequence ID" value="KAJ7376937.1"/>
    <property type="molecule type" value="Genomic_DNA"/>
</dbReference>
<accession>A0A9W9Z8A2</accession>
<comment type="caution">
    <text evidence="1">The sequence shown here is derived from an EMBL/GenBank/DDBJ whole genome shotgun (WGS) entry which is preliminary data.</text>
</comment>
<dbReference type="AlphaFoldDB" id="A0A9W9Z8A2"/>
<name>A0A9W9Z8A2_9CNID</name>
<dbReference type="OrthoDB" id="6075642at2759"/>
<keyword evidence="2" id="KW-1185">Reference proteome</keyword>
<dbReference type="Proteomes" id="UP001163046">
    <property type="component" value="Unassembled WGS sequence"/>
</dbReference>
<dbReference type="InterPro" id="IPR009003">
    <property type="entry name" value="Peptidase_S1_PA"/>
</dbReference>
<reference evidence="1" key="1">
    <citation type="submission" date="2023-01" db="EMBL/GenBank/DDBJ databases">
        <title>Genome assembly of the deep-sea coral Lophelia pertusa.</title>
        <authorList>
            <person name="Herrera S."/>
            <person name="Cordes E."/>
        </authorList>
    </citation>
    <scope>NUCLEOTIDE SEQUENCE</scope>
    <source>
        <strain evidence="1">USNM1676648</strain>
        <tissue evidence="1">Polyp</tissue>
    </source>
</reference>
<dbReference type="SUPFAM" id="SSF50494">
    <property type="entry name" value="Trypsin-like serine proteases"/>
    <property type="match status" value="1"/>
</dbReference>
<evidence type="ECO:0000313" key="1">
    <source>
        <dbReference type="EMBL" id="KAJ7376937.1"/>
    </source>
</evidence>